<dbReference type="EMBL" id="JAKGTH010000007">
    <property type="protein sequence ID" value="MCF4101419.1"/>
    <property type="molecule type" value="Genomic_DNA"/>
</dbReference>
<dbReference type="RefSeq" id="WP_236133565.1">
    <property type="nucleotide sequence ID" value="NZ_JAKGTH010000007.1"/>
</dbReference>
<reference evidence="1" key="1">
    <citation type="submission" date="2022-01" db="EMBL/GenBank/DDBJ databases">
        <title>Gillisia lutea sp. nov., isolated from marine plastic residues from the Malvarosa beach (Valencia, Spain).</title>
        <authorList>
            <person name="Vidal-Verdu A."/>
            <person name="Molina-Menor E."/>
            <person name="Satari L."/>
            <person name="Pascual J."/>
            <person name="Pereto J."/>
            <person name="Porcar M."/>
        </authorList>
    </citation>
    <scope>NUCLEOTIDE SEQUENCE</scope>
    <source>
        <strain evidence="1">M10.2A</strain>
    </source>
</reference>
<accession>A0ABS9EEW6</accession>
<gene>
    <name evidence="1" type="ORF">L1I30_07060</name>
</gene>
<protein>
    <submittedName>
        <fullName evidence="1">Uncharacterized protein</fullName>
    </submittedName>
</protein>
<keyword evidence="2" id="KW-1185">Reference proteome</keyword>
<organism evidence="1 2">
    <name type="scientific">Gillisia lutea</name>
    <dbReference type="NCBI Taxonomy" id="2909668"/>
    <lineage>
        <taxon>Bacteria</taxon>
        <taxon>Pseudomonadati</taxon>
        <taxon>Bacteroidota</taxon>
        <taxon>Flavobacteriia</taxon>
        <taxon>Flavobacteriales</taxon>
        <taxon>Flavobacteriaceae</taxon>
        <taxon>Gillisia</taxon>
    </lineage>
</organism>
<dbReference type="Proteomes" id="UP001179363">
    <property type="component" value="Unassembled WGS sequence"/>
</dbReference>
<sequence>MKHLLVIFAFLIVFKPVLPYVEYAVAYDYISKVLCVNKDEPKLECNGKCYLMKSLAEASKEESQSKNNNSVKKVDIQILFTEKTTAFTFSNFVESVSHQFPLTAILYSHQEISKVFHPPIA</sequence>
<evidence type="ECO:0000313" key="2">
    <source>
        <dbReference type="Proteomes" id="UP001179363"/>
    </source>
</evidence>
<evidence type="ECO:0000313" key="1">
    <source>
        <dbReference type="EMBL" id="MCF4101419.1"/>
    </source>
</evidence>
<comment type="caution">
    <text evidence="1">The sequence shown here is derived from an EMBL/GenBank/DDBJ whole genome shotgun (WGS) entry which is preliminary data.</text>
</comment>
<proteinExistence type="predicted"/>
<name>A0ABS9EEW6_9FLAO</name>